<reference evidence="6" key="2">
    <citation type="submission" date="2021-04" db="EMBL/GenBank/DDBJ databases">
        <authorList>
            <person name="Gilroy R."/>
        </authorList>
    </citation>
    <scope>NUCLEOTIDE SEQUENCE</scope>
    <source>
        <strain evidence="6">12435</strain>
    </source>
</reference>
<proteinExistence type="predicted"/>
<accession>A0A9D1Q024</accession>
<evidence type="ECO:0000259" key="4">
    <source>
        <dbReference type="PROSITE" id="PS50110"/>
    </source>
</evidence>
<dbReference type="EMBL" id="DXHS01000012">
    <property type="protein sequence ID" value="HIW01859.1"/>
    <property type="molecule type" value="Genomic_DNA"/>
</dbReference>
<gene>
    <name evidence="6" type="ORF">H9892_00745</name>
</gene>
<evidence type="ECO:0000256" key="1">
    <source>
        <dbReference type="ARBA" id="ARBA00018672"/>
    </source>
</evidence>
<dbReference type="SMART" id="SM00448">
    <property type="entry name" value="REC"/>
    <property type="match status" value="1"/>
</dbReference>
<dbReference type="Gene3D" id="3.40.50.2300">
    <property type="match status" value="1"/>
</dbReference>
<feature type="modified residue" description="4-aspartylphosphate" evidence="3">
    <location>
        <position position="61"/>
    </location>
</feature>
<evidence type="ECO:0000256" key="3">
    <source>
        <dbReference type="PROSITE-ProRule" id="PRU00169"/>
    </source>
</evidence>
<evidence type="ECO:0000313" key="7">
    <source>
        <dbReference type="Proteomes" id="UP000823990"/>
    </source>
</evidence>
<dbReference type="PANTHER" id="PTHR37299:SF1">
    <property type="entry name" value="STAGE 0 SPORULATION PROTEIN A HOMOLOG"/>
    <property type="match status" value="1"/>
</dbReference>
<reference evidence="6" key="1">
    <citation type="journal article" date="2021" name="PeerJ">
        <title>Extensive microbial diversity within the chicken gut microbiome revealed by metagenomics and culture.</title>
        <authorList>
            <person name="Gilroy R."/>
            <person name="Ravi A."/>
            <person name="Getino M."/>
            <person name="Pursley I."/>
            <person name="Horton D.L."/>
            <person name="Alikhan N.F."/>
            <person name="Baker D."/>
            <person name="Gharbi K."/>
            <person name="Hall N."/>
            <person name="Watson M."/>
            <person name="Adriaenssens E.M."/>
            <person name="Foster-Nyarko E."/>
            <person name="Jarju S."/>
            <person name="Secka A."/>
            <person name="Antonio M."/>
            <person name="Oren A."/>
            <person name="Chaudhuri R.R."/>
            <person name="La Ragione R."/>
            <person name="Hildebrand F."/>
            <person name="Pallen M.J."/>
        </authorList>
    </citation>
    <scope>NUCLEOTIDE SEQUENCE</scope>
    <source>
        <strain evidence="6">12435</strain>
    </source>
</reference>
<feature type="domain" description="Response regulatory" evidence="4">
    <location>
        <begin position="7"/>
        <end position="124"/>
    </location>
</feature>
<dbReference type="PROSITE" id="PS50110">
    <property type="entry name" value="RESPONSE_REGULATORY"/>
    <property type="match status" value="1"/>
</dbReference>
<dbReference type="Pfam" id="PF04397">
    <property type="entry name" value="LytTR"/>
    <property type="match status" value="1"/>
</dbReference>
<dbReference type="InterPro" id="IPR046947">
    <property type="entry name" value="LytR-like"/>
</dbReference>
<sequence length="243" mass="27811">MMDNMKQVCVVEDSASDAEQLEKFIRRFAEERKENISVKVYREGIDFLSNYKSDADVVFLDVEMPILSGIDVARKLRDTDPYVQIVFVTNMVQYALRGYEVSALDYVIKPVSYYRIADCLKRAFMRTPAREVKQLVITVSPGETVRVAETDIYYIEKQSNYLIYHTVRGDYRARGSLHVAEDELRGGGNFSRCINGCLVNLRYVDRTTQTSVFVGGTELPLARPRRKDFMNDLLGWLGKGGRA</sequence>
<keyword evidence="3" id="KW-0597">Phosphoprotein</keyword>
<dbReference type="Pfam" id="PF00072">
    <property type="entry name" value="Response_reg"/>
    <property type="match status" value="1"/>
</dbReference>
<dbReference type="SUPFAM" id="SSF52172">
    <property type="entry name" value="CheY-like"/>
    <property type="match status" value="1"/>
</dbReference>
<name>A0A9D1Q024_9FIRM</name>
<dbReference type="SMART" id="SM00850">
    <property type="entry name" value="LytTR"/>
    <property type="match status" value="1"/>
</dbReference>
<evidence type="ECO:0000259" key="5">
    <source>
        <dbReference type="PROSITE" id="PS50930"/>
    </source>
</evidence>
<keyword evidence="6" id="KW-0238">DNA-binding</keyword>
<dbReference type="InterPro" id="IPR007492">
    <property type="entry name" value="LytTR_DNA-bd_dom"/>
</dbReference>
<evidence type="ECO:0000313" key="6">
    <source>
        <dbReference type="EMBL" id="HIW01859.1"/>
    </source>
</evidence>
<comment type="function">
    <text evidence="2">May play the central regulatory role in sporulation. It may be an element of the effector pathway responsible for the activation of sporulation genes in response to nutritional stress. Spo0A may act in concert with spo0H (a sigma factor) to control the expression of some genes that are critical to the sporulation process.</text>
</comment>
<protein>
    <recommendedName>
        <fullName evidence="1">Stage 0 sporulation protein A homolog</fullName>
    </recommendedName>
</protein>
<organism evidence="6 7">
    <name type="scientific">Candidatus Protoclostridium stercorigallinarum</name>
    <dbReference type="NCBI Taxonomy" id="2838741"/>
    <lineage>
        <taxon>Bacteria</taxon>
        <taxon>Bacillati</taxon>
        <taxon>Bacillota</taxon>
        <taxon>Clostridia</taxon>
        <taxon>Candidatus Protoclostridium</taxon>
    </lineage>
</organism>
<dbReference type="PROSITE" id="PS50930">
    <property type="entry name" value="HTH_LYTTR"/>
    <property type="match status" value="1"/>
</dbReference>
<dbReference type="PANTHER" id="PTHR37299">
    <property type="entry name" value="TRANSCRIPTIONAL REGULATOR-RELATED"/>
    <property type="match status" value="1"/>
</dbReference>
<dbReference type="Proteomes" id="UP000823990">
    <property type="component" value="Unassembled WGS sequence"/>
</dbReference>
<comment type="caution">
    <text evidence="6">The sequence shown here is derived from an EMBL/GenBank/DDBJ whole genome shotgun (WGS) entry which is preliminary data.</text>
</comment>
<feature type="domain" description="HTH LytTR-type" evidence="5">
    <location>
        <begin position="137"/>
        <end position="206"/>
    </location>
</feature>
<evidence type="ECO:0000256" key="2">
    <source>
        <dbReference type="ARBA" id="ARBA00024867"/>
    </source>
</evidence>
<dbReference type="InterPro" id="IPR011006">
    <property type="entry name" value="CheY-like_superfamily"/>
</dbReference>
<dbReference type="GO" id="GO:0000156">
    <property type="term" value="F:phosphorelay response regulator activity"/>
    <property type="evidence" value="ECO:0007669"/>
    <property type="project" value="InterPro"/>
</dbReference>
<dbReference type="InterPro" id="IPR001789">
    <property type="entry name" value="Sig_transdc_resp-reg_receiver"/>
</dbReference>
<dbReference type="Gene3D" id="2.40.50.1020">
    <property type="entry name" value="LytTr DNA-binding domain"/>
    <property type="match status" value="1"/>
</dbReference>
<dbReference type="AlphaFoldDB" id="A0A9D1Q024"/>
<dbReference type="GO" id="GO:0003677">
    <property type="term" value="F:DNA binding"/>
    <property type="evidence" value="ECO:0007669"/>
    <property type="project" value="UniProtKB-KW"/>
</dbReference>